<accession>A0A0J9D2F4</accession>
<feature type="transmembrane region" description="Helical" evidence="2">
    <location>
        <begin position="122"/>
        <end position="144"/>
    </location>
</feature>
<dbReference type="Pfam" id="PF04332">
    <property type="entry name" value="DUF475"/>
    <property type="match status" value="1"/>
</dbReference>
<keyword evidence="2" id="KW-0812">Transmembrane</keyword>
<dbReference type="Proteomes" id="UP000037029">
    <property type="component" value="Chromosome"/>
</dbReference>
<keyword evidence="2" id="KW-0472">Membrane</keyword>
<evidence type="ECO:0000256" key="2">
    <source>
        <dbReference type="SAM" id="Phobius"/>
    </source>
</evidence>
<reference evidence="3 4" key="1">
    <citation type="submission" date="2017-04" db="EMBL/GenBank/DDBJ databases">
        <title>Characterization, genome and methylation analysis of a phthalic acid esters degrading strain Sphingobium yanoikuyae SHJ.</title>
        <authorList>
            <person name="Feng L."/>
        </authorList>
    </citation>
    <scope>NUCLEOTIDE SEQUENCE [LARGE SCALE GENOMIC DNA]</scope>
    <source>
        <strain evidence="3 4">SHJ</strain>
    </source>
</reference>
<organism evidence="3 4">
    <name type="scientific">Sphingobium yanoikuyae</name>
    <name type="common">Sphingomonas yanoikuyae</name>
    <dbReference type="NCBI Taxonomy" id="13690"/>
    <lineage>
        <taxon>Bacteria</taxon>
        <taxon>Pseudomonadati</taxon>
        <taxon>Pseudomonadota</taxon>
        <taxon>Alphaproteobacteria</taxon>
        <taxon>Sphingomonadales</taxon>
        <taxon>Sphingomonadaceae</taxon>
        <taxon>Sphingobium</taxon>
    </lineage>
</organism>
<sequence length="388" mass="41341">MKNFTGSLAFTVFALIAAGFVGYSESGLLSGALSMAFLALVLGVMETSLSLDNAVVNATVLKDMDEVWRRRFLTWGMLIAVFGMRIIFPILIVSFSAFVWPWEAARIAVTDHELYEQIVTGAHVGISGFGGAFLMLVGLSFFFDDEREHHWLGFIEGPLSAFAKIPYSPYIATVAIVAGLSFLVHGHEQQTFLIAGLAGVVVYFLVQWFGDLVGGEEDATGAVVRSGAGAFLYLEVLDASFSFDGVIGAFAITNNIILIALGLGIGAFFVRSMTIALVKGGHLAEFRFLEPGAFYAIIALGMIMLLSIRIETPEVVTGLLGAAILALSLWASVRHRKRFPHEYEEGGEAEAILPTGQVIVGAHTAGADTVEPTSPAASPTGNPGPQTA</sequence>
<dbReference type="PANTHER" id="PTHR30238:SF4">
    <property type="entry name" value="SLL1022 PROTEIN"/>
    <property type="match status" value="1"/>
</dbReference>
<gene>
    <name evidence="3" type="ORF">BV87_16860</name>
</gene>
<feature type="transmembrane region" description="Helical" evidence="2">
    <location>
        <begin position="29"/>
        <end position="51"/>
    </location>
</feature>
<feature type="compositionally biased region" description="Polar residues" evidence="1">
    <location>
        <begin position="371"/>
        <end position="388"/>
    </location>
</feature>
<proteinExistence type="predicted"/>
<dbReference type="EMBL" id="CP020925">
    <property type="protein sequence ID" value="ATP19901.1"/>
    <property type="molecule type" value="Genomic_DNA"/>
</dbReference>
<dbReference type="InterPro" id="IPR007427">
    <property type="entry name" value="DUF475"/>
</dbReference>
<evidence type="ECO:0008006" key="5">
    <source>
        <dbReference type="Google" id="ProtNLM"/>
    </source>
</evidence>
<dbReference type="NCBIfam" id="NF010620">
    <property type="entry name" value="PRK14013.2-6"/>
    <property type="match status" value="1"/>
</dbReference>
<feature type="region of interest" description="Disordered" evidence="1">
    <location>
        <begin position="369"/>
        <end position="388"/>
    </location>
</feature>
<dbReference type="RefSeq" id="WP_080993592.1">
    <property type="nucleotide sequence ID" value="NZ_CP020925.1"/>
</dbReference>
<feature type="transmembrane region" description="Helical" evidence="2">
    <location>
        <begin position="292"/>
        <end position="310"/>
    </location>
</feature>
<evidence type="ECO:0000256" key="1">
    <source>
        <dbReference type="SAM" id="MobiDB-lite"/>
    </source>
</evidence>
<evidence type="ECO:0000313" key="4">
    <source>
        <dbReference type="Proteomes" id="UP000037029"/>
    </source>
</evidence>
<feature type="transmembrane region" description="Helical" evidence="2">
    <location>
        <begin position="191"/>
        <end position="210"/>
    </location>
</feature>
<dbReference type="PANTHER" id="PTHR30238">
    <property type="entry name" value="MEMBRANE BOUND PREDICTED REDOX MODULATOR"/>
    <property type="match status" value="1"/>
</dbReference>
<feature type="transmembrane region" description="Helical" evidence="2">
    <location>
        <begin position="247"/>
        <end position="271"/>
    </location>
</feature>
<name>A0A0J9D2F4_SPHYA</name>
<dbReference type="AlphaFoldDB" id="A0A0J9D2F4"/>
<protein>
    <recommendedName>
        <fullName evidence="5">DUF475 domain-containing protein</fullName>
    </recommendedName>
</protein>
<feature type="transmembrane region" description="Helical" evidence="2">
    <location>
        <begin position="165"/>
        <end position="185"/>
    </location>
</feature>
<keyword evidence="2" id="KW-1133">Transmembrane helix</keyword>
<feature type="transmembrane region" description="Helical" evidence="2">
    <location>
        <begin position="316"/>
        <end position="333"/>
    </location>
</feature>
<evidence type="ECO:0000313" key="3">
    <source>
        <dbReference type="EMBL" id="ATP19901.1"/>
    </source>
</evidence>
<feature type="transmembrane region" description="Helical" evidence="2">
    <location>
        <begin position="72"/>
        <end position="102"/>
    </location>
</feature>